<dbReference type="InterPro" id="IPR051559">
    <property type="entry name" value="HIF_prolyl_hydroxylases"/>
</dbReference>
<keyword evidence="5" id="KW-0560">Oxidoreductase</keyword>
<sequence length="354" mass="38188">MAVLAVPVAAAGLAAVTTPLLPAGATAAIERGQIHVEPGFLPPPLVRSLREDAMSLFEAGLFSPDGLTNTAVGRSQQGFDRRDRQTFRGDGWSSATGDQAARLQFAARMRSLREELAEGLGRPTLASEGERRHEMTYNWYEAGAKLGRHLDEHHEETKGTKGWLRPSRRSVTWLVYLNEQWEAAEGGALRTFPRPQPSSQAVGSDAGNLQVGWLDASRPVFLETREGGLSTLYCRAGGGGGGGRREALSAAAFEVPRQPVDFGAFLAAEYGSRFEQISTSRLDPRFATGTPAEFTEFGELHHVDVLPAAGTLVLFDSVSLPHLVREVTSTRPRVAATGWFHEDSLAVPLFPAGS</sequence>
<comment type="cofactor">
    <cofactor evidence="1">
        <name>L-ascorbate</name>
        <dbReference type="ChEBI" id="CHEBI:38290"/>
    </cofactor>
</comment>
<name>A0A0D3IJ03_EMIH1</name>
<evidence type="ECO:0000259" key="8">
    <source>
        <dbReference type="PROSITE" id="PS51471"/>
    </source>
</evidence>
<accession>A0A0D3IJ03</accession>
<dbReference type="GO" id="GO:0031418">
    <property type="term" value="F:L-ascorbic acid binding"/>
    <property type="evidence" value="ECO:0007669"/>
    <property type="project" value="UniProtKB-KW"/>
</dbReference>
<dbReference type="eggNOG" id="ENOG502S372">
    <property type="taxonomic scope" value="Eukaryota"/>
</dbReference>
<dbReference type="RefSeq" id="XP_005763667.1">
    <property type="nucleotide sequence ID" value="XM_005763610.1"/>
</dbReference>
<dbReference type="PANTHER" id="PTHR12907:SF26">
    <property type="entry name" value="HIF PROLYL HYDROXYLASE, ISOFORM C"/>
    <property type="match status" value="1"/>
</dbReference>
<dbReference type="AlphaFoldDB" id="A0A0D3IJ03"/>
<dbReference type="KEGG" id="ehx:EMIHUDRAFT_446124"/>
<dbReference type="EnsemblProtists" id="EOD11238">
    <property type="protein sequence ID" value="EOD11238"/>
    <property type="gene ID" value="EMIHUDRAFT_446124"/>
</dbReference>
<dbReference type="Pfam" id="PF13640">
    <property type="entry name" value="2OG-FeII_Oxy_3"/>
    <property type="match status" value="1"/>
</dbReference>
<dbReference type="InterPro" id="IPR005123">
    <property type="entry name" value="Oxoglu/Fe-dep_dioxygenase_dom"/>
</dbReference>
<dbReference type="GO" id="GO:0071456">
    <property type="term" value="P:cellular response to hypoxia"/>
    <property type="evidence" value="ECO:0007669"/>
    <property type="project" value="TreeGrafter"/>
</dbReference>
<dbReference type="GO" id="GO:0008198">
    <property type="term" value="F:ferrous iron binding"/>
    <property type="evidence" value="ECO:0007669"/>
    <property type="project" value="TreeGrafter"/>
</dbReference>
<feature type="region of interest" description="Disordered" evidence="7">
    <location>
        <begin position="68"/>
        <end position="95"/>
    </location>
</feature>
<keyword evidence="4" id="KW-0223">Dioxygenase</keyword>
<dbReference type="HOGENOM" id="CLU_724552_0_0_1"/>
<evidence type="ECO:0000313" key="9">
    <source>
        <dbReference type="EnsemblProtists" id="EOD11238"/>
    </source>
</evidence>
<dbReference type="OMA" id="ISYTRFG"/>
<evidence type="ECO:0000256" key="3">
    <source>
        <dbReference type="ARBA" id="ARBA00022896"/>
    </source>
</evidence>
<feature type="compositionally biased region" description="Polar residues" evidence="7">
    <location>
        <begin position="68"/>
        <end position="78"/>
    </location>
</feature>
<evidence type="ECO:0000256" key="1">
    <source>
        <dbReference type="ARBA" id="ARBA00001961"/>
    </source>
</evidence>
<dbReference type="Proteomes" id="UP000013827">
    <property type="component" value="Unassembled WGS sequence"/>
</dbReference>
<evidence type="ECO:0000313" key="10">
    <source>
        <dbReference type="Proteomes" id="UP000013827"/>
    </source>
</evidence>
<proteinExistence type="predicted"/>
<keyword evidence="6" id="KW-0408">Iron</keyword>
<reference evidence="9" key="2">
    <citation type="submission" date="2024-10" db="UniProtKB">
        <authorList>
            <consortium name="EnsemblProtists"/>
        </authorList>
    </citation>
    <scope>IDENTIFICATION</scope>
</reference>
<keyword evidence="2" id="KW-0479">Metal-binding</keyword>
<keyword evidence="3" id="KW-0847">Vitamin C</keyword>
<evidence type="ECO:0000256" key="5">
    <source>
        <dbReference type="ARBA" id="ARBA00023002"/>
    </source>
</evidence>
<evidence type="ECO:0000256" key="2">
    <source>
        <dbReference type="ARBA" id="ARBA00022723"/>
    </source>
</evidence>
<protein>
    <recommendedName>
        <fullName evidence="8">Fe2OG dioxygenase domain-containing protein</fullName>
    </recommendedName>
</protein>
<evidence type="ECO:0000256" key="4">
    <source>
        <dbReference type="ARBA" id="ARBA00022964"/>
    </source>
</evidence>
<dbReference type="GeneID" id="17257388"/>
<evidence type="ECO:0000256" key="7">
    <source>
        <dbReference type="SAM" id="MobiDB-lite"/>
    </source>
</evidence>
<dbReference type="InterPro" id="IPR006620">
    <property type="entry name" value="Pro_4_hyd_alph"/>
</dbReference>
<dbReference type="PANTHER" id="PTHR12907">
    <property type="entry name" value="EGL NINE HOMOLOG-RELATED"/>
    <property type="match status" value="1"/>
</dbReference>
<dbReference type="PROSITE" id="PS51471">
    <property type="entry name" value="FE2OG_OXY"/>
    <property type="match status" value="1"/>
</dbReference>
<organism evidence="9 10">
    <name type="scientific">Emiliania huxleyi (strain CCMP1516)</name>
    <dbReference type="NCBI Taxonomy" id="280463"/>
    <lineage>
        <taxon>Eukaryota</taxon>
        <taxon>Haptista</taxon>
        <taxon>Haptophyta</taxon>
        <taxon>Prymnesiophyceae</taxon>
        <taxon>Isochrysidales</taxon>
        <taxon>Noelaerhabdaceae</taxon>
        <taxon>Emiliania</taxon>
    </lineage>
</organism>
<dbReference type="GO" id="GO:0031543">
    <property type="term" value="F:peptidyl-proline dioxygenase activity"/>
    <property type="evidence" value="ECO:0007669"/>
    <property type="project" value="TreeGrafter"/>
</dbReference>
<dbReference type="Gene3D" id="2.60.120.620">
    <property type="entry name" value="q2cbj1_9rhob like domain"/>
    <property type="match status" value="1"/>
</dbReference>
<dbReference type="SMART" id="SM00702">
    <property type="entry name" value="P4Hc"/>
    <property type="match status" value="1"/>
</dbReference>
<dbReference type="PaxDb" id="2903-EOD11238"/>
<reference evidence="10" key="1">
    <citation type="journal article" date="2013" name="Nature">
        <title>Pan genome of the phytoplankton Emiliania underpins its global distribution.</title>
        <authorList>
            <person name="Read B.A."/>
            <person name="Kegel J."/>
            <person name="Klute M.J."/>
            <person name="Kuo A."/>
            <person name="Lefebvre S.C."/>
            <person name="Maumus F."/>
            <person name="Mayer C."/>
            <person name="Miller J."/>
            <person name="Monier A."/>
            <person name="Salamov A."/>
            <person name="Young J."/>
            <person name="Aguilar M."/>
            <person name="Claverie J.M."/>
            <person name="Frickenhaus S."/>
            <person name="Gonzalez K."/>
            <person name="Herman E.K."/>
            <person name="Lin Y.C."/>
            <person name="Napier J."/>
            <person name="Ogata H."/>
            <person name="Sarno A.F."/>
            <person name="Shmutz J."/>
            <person name="Schroeder D."/>
            <person name="de Vargas C."/>
            <person name="Verret F."/>
            <person name="von Dassow P."/>
            <person name="Valentin K."/>
            <person name="Van de Peer Y."/>
            <person name="Wheeler G."/>
            <person name="Dacks J.B."/>
            <person name="Delwiche C.F."/>
            <person name="Dyhrman S.T."/>
            <person name="Glockner G."/>
            <person name="John U."/>
            <person name="Richards T."/>
            <person name="Worden A.Z."/>
            <person name="Zhang X."/>
            <person name="Grigoriev I.V."/>
            <person name="Allen A.E."/>
            <person name="Bidle K."/>
            <person name="Borodovsky M."/>
            <person name="Bowler C."/>
            <person name="Brownlee C."/>
            <person name="Cock J.M."/>
            <person name="Elias M."/>
            <person name="Gladyshev V.N."/>
            <person name="Groth M."/>
            <person name="Guda C."/>
            <person name="Hadaegh A."/>
            <person name="Iglesias-Rodriguez M.D."/>
            <person name="Jenkins J."/>
            <person name="Jones B.M."/>
            <person name="Lawson T."/>
            <person name="Leese F."/>
            <person name="Lindquist E."/>
            <person name="Lobanov A."/>
            <person name="Lomsadze A."/>
            <person name="Malik S.B."/>
            <person name="Marsh M.E."/>
            <person name="Mackinder L."/>
            <person name="Mock T."/>
            <person name="Mueller-Roeber B."/>
            <person name="Pagarete A."/>
            <person name="Parker M."/>
            <person name="Probert I."/>
            <person name="Quesneville H."/>
            <person name="Raines C."/>
            <person name="Rensing S.A."/>
            <person name="Riano-Pachon D.M."/>
            <person name="Richier S."/>
            <person name="Rokitta S."/>
            <person name="Shiraiwa Y."/>
            <person name="Soanes D.M."/>
            <person name="van der Giezen M."/>
            <person name="Wahlund T.M."/>
            <person name="Williams B."/>
            <person name="Wilson W."/>
            <person name="Wolfe G."/>
            <person name="Wurch L.L."/>
        </authorList>
    </citation>
    <scope>NUCLEOTIDE SEQUENCE</scope>
</reference>
<evidence type="ECO:0000256" key="6">
    <source>
        <dbReference type="ARBA" id="ARBA00023004"/>
    </source>
</evidence>
<feature type="domain" description="Fe2OG dioxygenase" evidence="8">
    <location>
        <begin position="131"/>
        <end position="342"/>
    </location>
</feature>
<dbReference type="InterPro" id="IPR044862">
    <property type="entry name" value="Pro_4_hyd_alph_FE2OG_OXY"/>
</dbReference>
<keyword evidence="10" id="KW-1185">Reference proteome</keyword>